<dbReference type="AlphaFoldDB" id="A0A7M7T2S7"/>
<name>A0A7M7T2S7_STRPU</name>
<dbReference type="GO" id="GO:0003676">
    <property type="term" value="F:nucleic acid binding"/>
    <property type="evidence" value="ECO:0007669"/>
    <property type="project" value="InterPro"/>
</dbReference>
<dbReference type="KEGG" id="spu:115927679"/>
<reference evidence="2" key="1">
    <citation type="submission" date="2015-02" db="EMBL/GenBank/DDBJ databases">
        <title>Genome sequencing for Strongylocentrotus purpuratus.</title>
        <authorList>
            <person name="Murali S."/>
            <person name="Liu Y."/>
            <person name="Vee V."/>
            <person name="English A."/>
            <person name="Wang M."/>
            <person name="Skinner E."/>
            <person name="Han Y."/>
            <person name="Muzny D.M."/>
            <person name="Worley K.C."/>
            <person name="Gibbs R.A."/>
        </authorList>
    </citation>
    <scope>NUCLEOTIDE SEQUENCE</scope>
</reference>
<dbReference type="EnsemblMetazoa" id="XM_030993843">
    <property type="protein sequence ID" value="XP_030849703"/>
    <property type="gene ID" value="LOC115927679"/>
</dbReference>
<dbReference type="Proteomes" id="UP000007110">
    <property type="component" value="Unassembled WGS sequence"/>
</dbReference>
<dbReference type="PANTHER" id="PTHR37984">
    <property type="entry name" value="PROTEIN CBG26694"/>
    <property type="match status" value="1"/>
</dbReference>
<proteinExistence type="predicted"/>
<dbReference type="OMA" id="NTPDRDH"/>
<dbReference type="RefSeq" id="XP_030849703.1">
    <property type="nucleotide sequence ID" value="XM_030993843.1"/>
</dbReference>
<keyword evidence="2" id="KW-1185">Reference proteome</keyword>
<evidence type="ECO:0000313" key="2">
    <source>
        <dbReference type="Proteomes" id="UP000007110"/>
    </source>
</evidence>
<accession>A0A7M7T2S7</accession>
<organism evidence="1 2">
    <name type="scientific">Strongylocentrotus purpuratus</name>
    <name type="common">Purple sea urchin</name>
    <dbReference type="NCBI Taxonomy" id="7668"/>
    <lineage>
        <taxon>Eukaryota</taxon>
        <taxon>Metazoa</taxon>
        <taxon>Echinodermata</taxon>
        <taxon>Eleutherozoa</taxon>
        <taxon>Echinozoa</taxon>
        <taxon>Echinoidea</taxon>
        <taxon>Euechinoidea</taxon>
        <taxon>Echinacea</taxon>
        <taxon>Camarodonta</taxon>
        <taxon>Echinidea</taxon>
        <taxon>Strongylocentrotidae</taxon>
        <taxon>Strongylocentrotus</taxon>
    </lineage>
</organism>
<dbReference type="InParanoid" id="A0A7M7T2S7"/>
<dbReference type="SUPFAM" id="SSF53098">
    <property type="entry name" value="Ribonuclease H-like"/>
    <property type="match status" value="1"/>
</dbReference>
<dbReference type="Gene3D" id="3.30.420.10">
    <property type="entry name" value="Ribonuclease H-like superfamily/Ribonuclease H"/>
    <property type="match status" value="1"/>
</dbReference>
<dbReference type="GeneID" id="115927679"/>
<dbReference type="InterPro" id="IPR012337">
    <property type="entry name" value="RNaseH-like_sf"/>
</dbReference>
<dbReference type="OrthoDB" id="2286242at2759"/>
<evidence type="ECO:0000313" key="1">
    <source>
        <dbReference type="EnsemblMetazoa" id="XP_030849703"/>
    </source>
</evidence>
<sequence>MTAKAEASVFWPGITTAISNLRARCDHYNQIAPSNPSSPPTPLTSPVYPFQCICADFFHYKGCNYLVVVDRYSNWPILALDGGPEFTAAATRRFLQDWGIHHRLSSVEYTHSNCPAEVGVNTIRRLLLDNNSPTGALDADAFQRAMIQYRNTPDRDIKLSPAMCVFGLPIRDFIPVAPGKYEPHRIWRETSGRCTAQSPHEK</sequence>
<reference evidence="1" key="2">
    <citation type="submission" date="2021-01" db="UniProtKB">
        <authorList>
            <consortium name="EnsemblMetazoa"/>
        </authorList>
    </citation>
    <scope>IDENTIFICATION</scope>
</reference>
<evidence type="ECO:0008006" key="3">
    <source>
        <dbReference type="Google" id="ProtNLM"/>
    </source>
</evidence>
<dbReference type="InterPro" id="IPR036397">
    <property type="entry name" value="RNaseH_sf"/>
</dbReference>
<dbReference type="PANTHER" id="PTHR37984:SF7">
    <property type="entry name" value="INTEGRASE CATALYTIC DOMAIN-CONTAINING PROTEIN"/>
    <property type="match status" value="1"/>
</dbReference>
<protein>
    <recommendedName>
        <fullName evidence="3">Integrase catalytic domain-containing protein</fullName>
    </recommendedName>
</protein>
<dbReference type="InterPro" id="IPR050951">
    <property type="entry name" value="Retrovirus_Pol_polyprotein"/>
</dbReference>